<dbReference type="RefSeq" id="XP_021297673.1">
    <property type="nucleotide sequence ID" value="XM_021441998.1"/>
</dbReference>
<dbReference type="SUPFAM" id="SSF81383">
    <property type="entry name" value="F-box domain"/>
    <property type="match status" value="1"/>
</dbReference>
<protein>
    <submittedName>
        <fullName evidence="3">F-box/kelch-repeat protein At3g06240-like</fullName>
    </submittedName>
</protein>
<name>A0A6J1BEY9_9ROSI</name>
<dbReference type="GeneID" id="110426711"/>
<evidence type="ECO:0000259" key="1">
    <source>
        <dbReference type="PROSITE" id="PS50181"/>
    </source>
</evidence>
<sequence>MQGFGNLPRDWFLEIFLRLPVESLTRFRCVCKSWYALINNPKFISMHLSYNSSNNEFVLIKRCLLTCLGKKVNMFSVVSSKDFSFANIAVDLPLYKKEPYLQLLGHCDGIICLSNYRDAIVLCNPATKESMVLPKSCLPCFLSNPNLIPRTNALGFGHDLKNQQYKVVRIVSYLEEFGDHSSPQLSRVEVYAMGTDSWREVKNVKVSANVQYSPIPCFDTHFNGAFHWHAMDYNNNEVILSFDMGEEAFRNISMPDFPSIYDHSLYRSLLVWNGCLALIVYPAKGIEKSFQICVMENYGMKESWTRKLTIGPLAGIERPLMFWQNDEEIVMEGIDGQAVSYNFITKQIKNLRIYGVPKSFQTLTYVNSLVSIRRGNQCLMK</sequence>
<evidence type="ECO:0000313" key="3">
    <source>
        <dbReference type="RefSeq" id="XP_021297673.1"/>
    </source>
</evidence>
<dbReference type="InterPro" id="IPR036047">
    <property type="entry name" value="F-box-like_dom_sf"/>
</dbReference>
<gene>
    <name evidence="3" type="primary">LOC110426711</name>
</gene>
<dbReference type="PANTHER" id="PTHR31672:SF13">
    <property type="entry name" value="F-BOX PROTEIN CPR30-LIKE"/>
    <property type="match status" value="1"/>
</dbReference>
<dbReference type="Proteomes" id="UP000504621">
    <property type="component" value="Unplaced"/>
</dbReference>
<dbReference type="NCBIfam" id="TIGR01640">
    <property type="entry name" value="F_box_assoc_1"/>
    <property type="match status" value="1"/>
</dbReference>
<proteinExistence type="predicted"/>
<dbReference type="OrthoDB" id="942296at2759"/>
<dbReference type="PROSITE" id="PS50181">
    <property type="entry name" value="FBOX"/>
    <property type="match status" value="1"/>
</dbReference>
<dbReference type="InterPro" id="IPR017451">
    <property type="entry name" value="F-box-assoc_interact_dom"/>
</dbReference>
<reference evidence="3" key="1">
    <citation type="submission" date="2025-08" db="UniProtKB">
        <authorList>
            <consortium name="RefSeq"/>
        </authorList>
    </citation>
    <scope>IDENTIFICATION</scope>
    <source>
        <tissue evidence="3">Leaf</tissue>
    </source>
</reference>
<feature type="domain" description="F-box" evidence="1">
    <location>
        <begin position="1"/>
        <end position="46"/>
    </location>
</feature>
<dbReference type="InterPro" id="IPR050796">
    <property type="entry name" value="SCF_F-box_component"/>
</dbReference>
<accession>A0A6J1BEY9</accession>
<dbReference type="PANTHER" id="PTHR31672">
    <property type="entry name" value="BNACNNG10540D PROTEIN"/>
    <property type="match status" value="1"/>
</dbReference>
<dbReference type="Pfam" id="PF00646">
    <property type="entry name" value="F-box"/>
    <property type="match status" value="1"/>
</dbReference>
<dbReference type="AlphaFoldDB" id="A0A6J1BEY9"/>
<organism evidence="2 3">
    <name type="scientific">Herrania umbratica</name>
    <dbReference type="NCBI Taxonomy" id="108875"/>
    <lineage>
        <taxon>Eukaryota</taxon>
        <taxon>Viridiplantae</taxon>
        <taxon>Streptophyta</taxon>
        <taxon>Embryophyta</taxon>
        <taxon>Tracheophyta</taxon>
        <taxon>Spermatophyta</taxon>
        <taxon>Magnoliopsida</taxon>
        <taxon>eudicotyledons</taxon>
        <taxon>Gunneridae</taxon>
        <taxon>Pentapetalae</taxon>
        <taxon>rosids</taxon>
        <taxon>malvids</taxon>
        <taxon>Malvales</taxon>
        <taxon>Malvaceae</taxon>
        <taxon>Byttnerioideae</taxon>
        <taxon>Herrania</taxon>
    </lineage>
</organism>
<dbReference type="CDD" id="cd22157">
    <property type="entry name" value="F-box_AtFBW1-like"/>
    <property type="match status" value="1"/>
</dbReference>
<dbReference type="SMART" id="SM00256">
    <property type="entry name" value="FBOX"/>
    <property type="match status" value="1"/>
</dbReference>
<dbReference type="InterPro" id="IPR013187">
    <property type="entry name" value="F-box-assoc_dom_typ3"/>
</dbReference>
<dbReference type="InterPro" id="IPR001810">
    <property type="entry name" value="F-box_dom"/>
</dbReference>
<dbReference type="Gene3D" id="1.20.1280.50">
    <property type="match status" value="1"/>
</dbReference>
<dbReference type="Pfam" id="PF08268">
    <property type="entry name" value="FBA_3"/>
    <property type="match status" value="1"/>
</dbReference>
<keyword evidence="2" id="KW-1185">Reference proteome</keyword>
<evidence type="ECO:0000313" key="2">
    <source>
        <dbReference type="Proteomes" id="UP000504621"/>
    </source>
</evidence>